<dbReference type="EMBL" id="CANTFK010000054">
    <property type="protein sequence ID" value="CAI5705606.1"/>
    <property type="molecule type" value="Genomic_DNA"/>
</dbReference>
<dbReference type="Gene3D" id="3.30.530.20">
    <property type="match status" value="1"/>
</dbReference>
<dbReference type="Proteomes" id="UP001159659">
    <property type="component" value="Unassembled WGS sequence"/>
</dbReference>
<sequence>MKFTLSENAFPELHLSKEHQEELAEEAEDVVRDTLAANKAFLADNATFRDPKWNLVKAKDGLNVYCHQRTSTRRSPTKFKVPHRRSSFLPVLLNASQVTDPSGASSTGEIGTDLTASLSASAVDEKMRRPEGFQVVLHGTVDGNLDDAMFGTFAATNQAWMWRSSHINDRLDDARVLATIRGPTEQDPFRFLGIKWFARECPAMLVGIVQQRDYLILEATGLTRDSNGERVGYFLMHSISLPRMIPELSELGLLRGDLSLCYIYRQCGRGKVETFCRCFSNPRGKIVDWMAVAFLADSLICAARIVDYAYIKKLTWLMKHKGGQSTSSERRTRSHRPKQCDTCNKVFTKFTLSTAASGVTCQICRRVLCGRCSVVKKMTVDVSDTGAVKQCALRFCLECLHEAKEQSVWEIARNTSSDTSSATG</sequence>
<accession>A0AAV0SUF5</accession>
<gene>
    <name evidence="1" type="ORF">PFR002_LOCUS676</name>
</gene>
<dbReference type="InterPro" id="IPR052727">
    <property type="entry name" value="Rab4/Rab5_effector"/>
</dbReference>
<protein>
    <recommendedName>
        <fullName evidence="3">FYVE-type domain-containing protein</fullName>
    </recommendedName>
</protein>
<evidence type="ECO:0000313" key="1">
    <source>
        <dbReference type="EMBL" id="CAI5705606.1"/>
    </source>
</evidence>
<dbReference type="PANTHER" id="PTHR13510:SF44">
    <property type="entry name" value="RABENOSYN-5"/>
    <property type="match status" value="1"/>
</dbReference>
<evidence type="ECO:0000313" key="2">
    <source>
        <dbReference type="Proteomes" id="UP001159659"/>
    </source>
</evidence>
<evidence type="ECO:0008006" key="3">
    <source>
        <dbReference type="Google" id="ProtNLM"/>
    </source>
</evidence>
<organism evidence="1 2">
    <name type="scientific">Peronospora farinosa</name>
    <dbReference type="NCBI Taxonomy" id="134698"/>
    <lineage>
        <taxon>Eukaryota</taxon>
        <taxon>Sar</taxon>
        <taxon>Stramenopiles</taxon>
        <taxon>Oomycota</taxon>
        <taxon>Peronosporomycetes</taxon>
        <taxon>Peronosporales</taxon>
        <taxon>Peronosporaceae</taxon>
        <taxon>Peronospora</taxon>
    </lineage>
</organism>
<reference evidence="1" key="1">
    <citation type="submission" date="2022-12" db="EMBL/GenBank/DDBJ databases">
        <authorList>
            <person name="Webb A."/>
        </authorList>
    </citation>
    <scope>NUCLEOTIDE SEQUENCE</scope>
    <source>
        <strain evidence="1">Pf2</strain>
    </source>
</reference>
<proteinExistence type="predicted"/>
<dbReference type="InterPro" id="IPR023393">
    <property type="entry name" value="START-like_dom_sf"/>
</dbReference>
<dbReference type="AlphaFoldDB" id="A0AAV0SUF5"/>
<name>A0AAV0SUF5_9STRA</name>
<dbReference type="PANTHER" id="PTHR13510">
    <property type="entry name" value="FYVE-FINGER-CONTAINING RAB5 EFFECTOR PROTEIN RABENOSYN-5-RELATED"/>
    <property type="match status" value="1"/>
</dbReference>
<comment type="caution">
    <text evidence="1">The sequence shown here is derived from an EMBL/GenBank/DDBJ whole genome shotgun (WGS) entry which is preliminary data.</text>
</comment>